<dbReference type="RefSeq" id="WP_114340002.1">
    <property type="nucleotide sequence ID" value="NZ_QPID01000017.1"/>
</dbReference>
<comment type="caution">
    <text evidence="3">The sequence shown here is derived from an EMBL/GenBank/DDBJ whole genome shotgun (WGS) entry which is preliminary data.</text>
</comment>
<feature type="chain" id="PRO_5016762929" description="DUF560 domain-containing protein" evidence="2">
    <location>
        <begin position="19"/>
        <end position="368"/>
    </location>
</feature>
<feature type="compositionally biased region" description="Basic and acidic residues" evidence="1">
    <location>
        <begin position="140"/>
        <end position="150"/>
    </location>
</feature>
<evidence type="ECO:0000256" key="2">
    <source>
        <dbReference type="SAM" id="SignalP"/>
    </source>
</evidence>
<reference evidence="3 4" key="1">
    <citation type="submission" date="2018-07" db="EMBL/GenBank/DDBJ databases">
        <title>Corallincola holothuriorum sp. nov., a new facultative anaerobe isolated from sea cucumber Apostichopus japonicus.</title>
        <authorList>
            <person name="Xia H."/>
        </authorList>
    </citation>
    <scope>NUCLEOTIDE SEQUENCE [LARGE SCALE GENOMIC DNA]</scope>
    <source>
        <strain evidence="3 4">C4</strain>
    </source>
</reference>
<evidence type="ECO:0008006" key="5">
    <source>
        <dbReference type="Google" id="ProtNLM"/>
    </source>
</evidence>
<organism evidence="3 4">
    <name type="scientific">Corallincola holothuriorum</name>
    <dbReference type="NCBI Taxonomy" id="2282215"/>
    <lineage>
        <taxon>Bacteria</taxon>
        <taxon>Pseudomonadati</taxon>
        <taxon>Pseudomonadota</taxon>
        <taxon>Gammaproteobacteria</taxon>
        <taxon>Alteromonadales</taxon>
        <taxon>Psychromonadaceae</taxon>
        <taxon>Corallincola</taxon>
    </lineage>
</organism>
<keyword evidence="4" id="KW-1185">Reference proteome</keyword>
<dbReference type="EMBL" id="QPID01000017">
    <property type="protein sequence ID" value="RCU43246.1"/>
    <property type="molecule type" value="Genomic_DNA"/>
</dbReference>
<dbReference type="OrthoDB" id="7054989at2"/>
<feature type="region of interest" description="Disordered" evidence="1">
    <location>
        <begin position="336"/>
        <end position="368"/>
    </location>
</feature>
<evidence type="ECO:0000313" key="3">
    <source>
        <dbReference type="EMBL" id="RCU43246.1"/>
    </source>
</evidence>
<keyword evidence="2" id="KW-0732">Signal</keyword>
<evidence type="ECO:0000313" key="4">
    <source>
        <dbReference type="Proteomes" id="UP000252558"/>
    </source>
</evidence>
<protein>
    <recommendedName>
        <fullName evidence="5">DUF560 domain-containing protein</fullName>
    </recommendedName>
</protein>
<evidence type="ECO:0000256" key="1">
    <source>
        <dbReference type="SAM" id="MobiDB-lite"/>
    </source>
</evidence>
<accession>A0A368MZ16</accession>
<dbReference type="Proteomes" id="UP000252558">
    <property type="component" value="Unassembled WGS sequence"/>
</dbReference>
<proteinExistence type="predicted"/>
<feature type="region of interest" description="Disordered" evidence="1">
    <location>
        <begin position="130"/>
        <end position="150"/>
    </location>
</feature>
<sequence length="368" mass="43062">MKLIVLPICLLYHSLSFGAPPVAQDDSGEDEISWEEAADKIKPCQQTETDQLGWFDRAHLLLSDGVCEQALWFDSFFGDIEQNEAASSLVRLINSVEWHKEEGVEFRPRISASFHLPRFEQDVRLIIEGDDGSSQSSSREYNESSDLRGNDDDRGLAAALRWSIKQLDTSDLDFDAGVRLRSSEIDPFTRLRYRYNYALRYDTVVKFSQQLRLRNSDFWSETTRIDIDHLRGAVGYRWSNSATYGDETDGFEWEISLSRVKQIDERSAYSTYISFTGATDEDKENTERWRLAANYRRSFYRPWYFYEIEPQLNYEREYDWSWNPAIVFSVEIQFGKSRRKPKYRRGPTEEEQPPTDPESRLKLEAAEN</sequence>
<gene>
    <name evidence="3" type="ORF">DU002_18835</name>
</gene>
<name>A0A368MZ16_9GAMM</name>
<feature type="compositionally biased region" description="Basic residues" evidence="1">
    <location>
        <begin position="336"/>
        <end position="345"/>
    </location>
</feature>
<feature type="signal peptide" evidence="2">
    <location>
        <begin position="1"/>
        <end position="18"/>
    </location>
</feature>
<feature type="compositionally biased region" description="Basic and acidic residues" evidence="1">
    <location>
        <begin position="357"/>
        <end position="368"/>
    </location>
</feature>
<dbReference type="AlphaFoldDB" id="A0A368MZ16"/>